<name>A0A150LDL5_9BACI</name>
<dbReference type="Proteomes" id="UP000075683">
    <property type="component" value="Unassembled WGS sequence"/>
</dbReference>
<evidence type="ECO:0000313" key="2">
    <source>
        <dbReference type="Proteomes" id="UP000075683"/>
    </source>
</evidence>
<accession>A0A150LDL5</accession>
<gene>
    <name evidence="1" type="ORF">B4135_3529</name>
</gene>
<protein>
    <submittedName>
        <fullName evidence="1">Uncharacterized protein</fullName>
    </submittedName>
</protein>
<comment type="caution">
    <text evidence="1">The sequence shown here is derived from an EMBL/GenBank/DDBJ whole genome shotgun (WGS) entry which is preliminary data.</text>
</comment>
<dbReference type="STRING" id="301148.B4135_3529"/>
<proteinExistence type="predicted"/>
<dbReference type="EMBL" id="LQYT01000119">
    <property type="protein sequence ID" value="KYD10354.1"/>
    <property type="molecule type" value="Genomic_DNA"/>
</dbReference>
<reference evidence="1 2" key="1">
    <citation type="submission" date="2016-01" db="EMBL/GenBank/DDBJ databases">
        <title>Draft Genome Sequences of Seven Thermophilic Sporeformers Isolated from Foods.</title>
        <authorList>
            <person name="Berendsen E.M."/>
            <person name="Wells-Bennik M.H."/>
            <person name="Krawcyk A.O."/>
            <person name="De Jong A."/>
            <person name="Holsappel S."/>
            <person name="Eijlander R.T."/>
            <person name="Kuipers O.P."/>
        </authorList>
    </citation>
    <scope>NUCLEOTIDE SEQUENCE [LARGE SCALE GENOMIC DNA]</scope>
    <source>
        <strain evidence="1 2">B4135</strain>
    </source>
</reference>
<sequence length="56" mass="6364">MNLQKSLAVNAASPFHQRNGLNVGTGAYAPIRFSRAQRLPLFYALLLEIFFHKDFL</sequence>
<dbReference type="AlphaFoldDB" id="A0A150LDL5"/>
<organism evidence="1 2">
    <name type="scientific">Caldibacillus debilis</name>
    <dbReference type="NCBI Taxonomy" id="301148"/>
    <lineage>
        <taxon>Bacteria</taxon>
        <taxon>Bacillati</taxon>
        <taxon>Bacillota</taxon>
        <taxon>Bacilli</taxon>
        <taxon>Bacillales</taxon>
        <taxon>Bacillaceae</taxon>
        <taxon>Caldibacillus</taxon>
    </lineage>
</organism>
<evidence type="ECO:0000313" key="1">
    <source>
        <dbReference type="EMBL" id="KYD10354.1"/>
    </source>
</evidence>